<dbReference type="GO" id="GO:0006620">
    <property type="term" value="P:post-translational protein targeting to endoplasmic reticulum membrane"/>
    <property type="evidence" value="ECO:0007669"/>
    <property type="project" value="TreeGrafter"/>
</dbReference>
<keyword evidence="2" id="KW-0677">Repeat</keyword>
<organism evidence="7">
    <name type="scientific">Aceria tosichella</name>
    <name type="common">wheat curl mite</name>
    <dbReference type="NCBI Taxonomy" id="561515"/>
    <lineage>
        <taxon>Eukaryota</taxon>
        <taxon>Metazoa</taxon>
        <taxon>Ecdysozoa</taxon>
        <taxon>Arthropoda</taxon>
        <taxon>Chelicerata</taxon>
        <taxon>Arachnida</taxon>
        <taxon>Acari</taxon>
        <taxon>Acariformes</taxon>
        <taxon>Trombidiformes</taxon>
        <taxon>Prostigmata</taxon>
        <taxon>Eupodina</taxon>
        <taxon>Eriophyoidea</taxon>
        <taxon>Eriophyidae</taxon>
        <taxon>Eriophyinae</taxon>
        <taxon>Aceriini</taxon>
        <taxon>Aceria</taxon>
    </lineage>
</organism>
<dbReference type="Gene3D" id="1.25.40.10">
    <property type="entry name" value="Tetratricopeptide repeat domain"/>
    <property type="match status" value="1"/>
</dbReference>
<feature type="repeat" description="TPR" evidence="4">
    <location>
        <begin position="215"/>
        <end position="248"/>
    </location>
</feature>
<dbReference type="InterPro" id="IPR019734">
    <property type="entry name" value="TPR_rpt"/>
</dbReference>
<feature type="region of interest" description="Disordered" evidence="5">
    <location>
        <begin position="131"/>
        <end position="187"/>
    </location>
</feature>
<dbReference type="PANTHER" id="PTHR45831">
    <property type="entry name" value="LD24721P"/>
    <property type="match status" value="1"/>
</dbReference>
<dbReference type="GO" id="GO:0072380">
    <property type="term" value="C:TRC complex"/>
    <property type="evidence" value="ECO:0007669"/>
    <property type="project" value="TreeGrafter"/>
</dbReference>
<dbReference type="InterPro" id="IPR011990">
    <property type="entry name" value="TPR-like_helical_dom_sf"/>
</dbReference>
<reference evidence="7" key="1">
    <citation type="submission" date="2018-10" db="EMBL/GenBank/DDBJ databases">
        <title>Transcriptome assembly of Aceria tosichella (Wheat curl mite) Type 2.</title>
        <authorList>
            <person name="Scully E.D."/>
            <person name="Geib S.M."/>
            <person name="Palmer N.A."/>
            <person name="Gupta A.K."/>
            <person name="Sarath G."/>
            <person name="Tatineni S."/>
        </authorList>
    </citation>
    <scope>NUCLEOTIDE SEQUENCE</scope>
    <source>
        <strain evidence="7">LincolnNE</strain>
    </source>
</reference>
<feature type="compositionally biased region" description="Low complexity" evidence="5">
    <location>
        <begin position="75"/>
        <end position="96"/>
    </location>
</feature>
<proteinExistence type="inferred from homology"/>
<comment type="similarity">
    <text evidence="1">Belongs to the SGT family.</text>
</comment>
<evidence type="ECO:0000256" key="1">
    <source>
        <dbReference type="ARBA" id="ARBA00008175"/>
    </source>
</evidence>
<feature type="region of interest" description="Disordered" evidence="5">
    <location>
        <begin position="343"/>
        <end position="364"/>
    </location>
</feature>
<gene>
    <name evidence="7" type="primary">SGTA_0</name>
    <name evidence="7" type="ORF">g.10171</name>
</gene>
<dbReference type="GO" id="GO:0060090">
    <property type="term" value="F:molecular adaptor activity"/>
    <property type="evidence" value="ECO:0007669"/>
    <property type="project" value="TreeGrafter"/>
</dbReference>
<dbReference type="AlphaFoldDB" id="A0A6G1SC10"/>
<evidence type="ECO:0000256" key="5">
    <source>
        <dbReference type="SAM" id="MobiDB-lite"/>
    </source>
</evidence>
<protein>
    <submittedName>
        <fullName evidence="7">Small glutamine-rich tetratricopeptide repeat-containing protein alpha</fullName>
    </submittedName>
</protein>
<dbReference type="Pfam" id="PF00515">
    <property type="entry name" value="TPR_1"/>
    <property type="match status" value="2"/>
</dbReference>
<dbReference type="SMART" id="SM00028">
    <property type="entry name" value="TPR"/>
    <property type="match status" value="3"/>
</dbReference>
<feature type="compositionally biased region" description="Low complexity" evidence="5">
    <location>
        <begin position="131"/>
        <end position="159"/>
    </location>
</feature>
<dbReference type="InterPro" id="IPR032374">
    <property type="entry name" value="SGTA_dimer"/>
</dbReference>
<feature type="repeat" description="TPR" evidence="4">
    <location>
        <begin position="181"/>
        <end position="214"/>
    </location>
</feature>
<dbReference type="PROSITE" id="PS50293">
    <property type="entry name" value="TPR_REGION"/>
    <property type="match status" value="1"/>
</dbReference>
<dbReference type="PANTHER" id="PTHR45831:SF2">
    <property type="entry name" value="LD24721P"/>
    <property type="match status" value="1"/>
</dbReference>
<dbReference type="PROSITE" id="PS50005">
    <property type="entry name" value="TPR"/>
    <property type="match status" value="3"/>
</dbReference>
<evidence type="ECO:0000256" key="2">
    <source>
        <dbReference type="ARBA" id="ARBA00022737"/>
    </source>
</evidence>
<dbReference type="EMBL" id="GGYP01003138">
    <property type="protein sequence ID" value="MDE47909.1"/>
    <property type="molecule type" value="Transcribed_RNA"/>
</dbReference>
<dbReference type="Gene3D" id="1.20.5.420">
    <property type="entry name" value="Immunoglobulin FC, subunit C"/>
    <property type="match status" value="1"/>
</dbReference>
<feature type="repeat" description="TPR" evidence="4">
    <location>
        <begin position="249"/>
        <end position="282"/>
    </location>
</feature>
<dbReference type="Pfam" id="PF16546">
    <property type="entry name" value="SGTA_dimer"/>
    <property type="match status" value="1"/>
</dbReference>
<accession>A0A6G1SC10</accession>
<sequence>MSSTSGDSDELLKELASKVQQFLSHQVESNTNLNDAAKESLTVATECIEQAYGIQRKAASNELLNIYRTSKSAPSQQQANNGSNSANNQQQQQQQQLPTDPAQLISNLASTLFSQVGSGFVNTVASAAAGATTGQPQQQHQSSTTERSSNSSSTTNAEAPAQPSAPPKPRRKPTESETMAAESFKNQGNDCMKQEKFKEAYDYYTQAIDIDNSNAIYYSNRAAASSKLGNHQAALKDCQESIDIDPNYSKAYGRMALAYASLENHQKAKETYIKALELDPTNESYRNNLAIAEEKLAEAQNAGGAGAAAGQPGANMVNVLRSMMNNPDVMSMAMRSLQDPRVQSMFGLGGGAPGGAPGAGGAPR</sequence>
<dbReference type="SUPFAM" id="SSF48452">
    <property type="entry name" value="TPR-like"/>
    <property type="match status" value="1"/>
</dbReference>
<feature type="domain" description="SGTA homodimerisation" evidence="6">
    <location>
        <begin position="13"/>
        <end position="62"/>
    </location>
</feature>
<dbReference type="GO" id="GO:0016020">
    <property type="term" value="C:membrane"/>
    <property type="evidence" value="ECO:0007669"/>
    <property type="project" value="TreeGrafter"/>
</dbReference>
<evidence type="ECO:0000256" key="4">
    <source>
        <dbReference type="PROSITE-ProRule" id="PRU00339"/>
    </source>
</evidence>
<name>A0A6G1SC10_9ACAR</name>
<keyword evidence="3 4" id="KW-0802">TPR repeat</keyword>
<evidence type="ECO:0000259" key="6">
    <source>
        <dbReference type="Pfam" id="PF16546"/>
    </source>
</evidence>
<feature type="region of interest" description="Disordered" evidence="5">
    <location>
        <begin position="71"/>
        <end position="99"/>
    </location>
</feature>
<feature type="compositionally biased region" description="Gly residues" evidence="5">
    <location>
        <begin position="347"/>
        <end position="364"/>
    </location>
</feature>
<evidence type="ECO:0000256" key="3">
    <source>
        <dbReference type="ARBA" id="ARBA00022803"/>
    </source>
</evidence>
<evidence type="ECO:0000313" key="7">
    <source>
        <dbReference type="EMBL" id="MDE47909.1"/>
    </source>
</evidence>
<dbReference type="InterPro" id="IPR047150">
    <property type="entry name" value="SGT"/>
</dbReference>